<feature type="region of interest" description="Disordered" evidence="1">
    <location>
        <begin position="51"/>
        <end position="88"/>
    </location>
</feature>
<evidence type="ECO:0000313" key="3">
    <source>
        <dbReference type="Proteomes" id="UP001153269"/>
    </source>
</evidence>
<dbReference type="GO" id="GO:0000408">
    <property type="term" value="C:EKC/KEOPS complex"/>
    <property type="evidence" value="ECO:0007669"/>
    <property type="project" value="InterPro"/>
</dbReference>
<reference evidence="2" key="1">
    <citation type="submission" date="2020-03" db="EMBL/GenBank/DDBJ databases">
        <authorList>
            <person name="Weist P."/>
        </authorList>
    </citation>
    <scope>NUCLEOTIDE SEQUENCE</scope>
</reference>
<proteinExistence type="predicted"/>
<evidence type="ECO:0000256" key="1">
    <source>
        <dbReference type="SAM" id="MobiDB-lite"/>
    </source>
</evidence>
<dbReference type="Proteomes" id="UP001153269">
    <property type="component" value="Unassembled WGS sequence"/>
</dbReference>
<dbReference type="InterPro" id="IPR027893">
    <property type="entry name" value="GON7_meta"/>
</dbReference>
<protein>
    <submittedName>
        <fullName evidence="2">Uncharacterized protein</fullName>
    </submittedName>
</protein>
<keyword evidence="3" id="KW-1185">Reference proteome</keyword>
<name>A0A9N7Z1K1_PLEPL</name>
<dbReference type="Pfam" id="PF15387">
    <property type="entry name" value="DUF4611"/>
    <property type="match status" value="1"/>
</dbReference>
<evidence type="ECO:0000313" key="2">
    <source>
        <dbReference type="EMBL" id="CAB1452278.1"/>
    </source>
</evidence>
<sequence>MALSAELKLRDKHTQRICVRVDNDLSSLNDGIKELNVNVSQLLSDLVEREKARGACAAGEEDEDSDEGSDEDETSKCEPQRPAKRLKP</sequence>
<gene>
    <name evidence="2" type="ORF">PLEPLA_LOCUS40018</name>
</gene>
<dbReference type="EMBL" id="CADEAL010004122">
    <property type="protein sequence ID" value="CAB1452278.1"/>
    <property type="molecule type" value="Genomic_DNA"/>
</dbReference>
<comment type="caution">
    <text evidence="2">The sequence shown here is derived from an EMBL/GenBank/DDBJ whole genome shotgun (WGS) entry which is preliminary data.</text>
</comment>
<dbReference type="AlphaFoldDB" id="A0A9N7Z1K1"/>
<accession>A0A9N7Z1K1</accession>
<feature type="compositionally biased region" description="Acidic residues" evidence="1">
    <location>
        <begin position="59"/>
        <end position="73"/>
    </location>
</feature>
<organism evidence="2 3">
    <name type="scientific">Pleuronectes platessa</name>
    <name type="common">European plaice</name>
    <dbReference type="NCBI Taxonomy" id="8262"/>
    <lineage>
        <taxon>Eukaryota</taxon>
        <taxon>Metazoa</taxon>
        <taxon>Chordata</taxon>
        <taxon>Craniata</taxon>
        <taxon>Vertebrata</taxon>
        <taxon>Euteleostomi</taxon>
        <taxon>Actinopterygii</taxon>
        <taxon>Neopterygii</taxon>
        <taxon>Teleostei</taxon>
        <taxon>Neoteleostei</taxon>
        <taxon>Acanthomorphata</taxon>
        <taxon>Carangaria</taxon>
        <taxon>Pleuronectiformes</taxon>
        <taxon>Pleuronectoidei</taxon>
        <taxon>Pleuronectidae</taxon>
        <taxon>Pleuronectes</taxon>
    </lineage>
</organism>